<dbReference type="Proteomes" id="UP001054252">
    <property type="component" value="Unassembled WGS sequence"/>
</dbReference>
<dbReference type="GO" id="GO:0003676">
    <property type="term" value="F:nucleic acid binding"/>
    <property type="evidence" value="ECO:0007669"/>
    <property type="project" value="InterPro"/>
</dbReference>
<organism evidence="3 4">
    <name type="scientific">Rubroshorea leprosula</name>
    <dbReference type="NCBI Taxonomy" id="152421"/>
    <lineage>
        <taxon>Eukaryota</taxon>
        <taxon>Viridiplantae</taxon>
        <taxon>Streptophyta</taxon>
        <taxon>Embryophyta</taxon>
        <taxon>Tracheophyta</taxon>
        <taxon>Spermatophyta</taxon>
        <taxon>Magnoliopsida</taxon>
        <taxon>eudicotyledons</taxon>
        <taxon>Gunneridae</taxon>
        <taxon>Pentapetalae</taxon>
        <taxon>rosids</taxon>
        <taxon>malvids</taxon>
        <taxon>Malvales</taxon>
        <taxon>Dipterocarpaceae</taxon>
        <taxon>Rubroshorea</taxon>
    </lineage>
</organism>
<dbReference type="EMBL" id="BPVZ01000107">
    <property type="protein sequence ID" value="GKV34825.1"/>
    <property type="molecule type" value="Genomic_DNA"/>
</dbReference>
<name>A0AAV5LC49_9ROSI</name>
<dbReference type="GO" id="GO:0004523">
    <property type="term" value="F:RNA-DNA hybrid ribonuclease activity"/>
    <property type="evidence" value="ECO:0007669"/>
    <property type="project" value="InterPro"/>
</dbReference>
<feature type="domain" description="Reverse transcriptase zinc-binding" evidence="2">
    <location>
        <begin position="70"/>
        <end position="135"/>
    </location>
</feature>
<keyword evidence="4" id="KW-1185">Reference proteome</keyword>
<proteinExistence type="predicted"/>
<dbReference type="SUPFAM" id="SSF53098">
    <property type="entry name" value="Ribonuclease H-like"/>
    <property type="match status" value="1"/>
</dbReference>
<protein>
    <recommendedName>
        <fullName evidence="5">RNase H type-1 domain-containing protein</fullName>
    </recommendedName>
</protein>
<dbReference type="PANTHER" id="PTHR47723">
    <property type="entry name" value="OS05G0353850 PROTEIN"/>
    <property type="match status" value="1"/>
</dbReference>
<dbReference type="InterPro" id="IPR036397">
    <property type="entry name" value="RNaseH_sf"/>
</dbReference>
<gene>
    <name evidence="3" type="ORF">SLEP1_g43166</name>
</gene>
<dbReference type="InterPro" id="IPR026960">
    <property type="entry name" value="RVT-Znf"/>
</dbReference>
<dbReference type="Pfam" id="PF13456">
    <property type="entry name" value="RVT_3"/>
    <property type="match status" value="1"/>
</dbReference>
<feature type="domain" description="RNase H type-1" evidence="1">
    <location>
        <begin position="227"/>
        <end position="300"/>
    </location>
</feature>
<dbReference type="InterPro" id="IPR044730">
    <property type="entry name" value="RNase_H-like_dom_plant"/>
</dbReference>
<sequence length="392" mass="43630">MAGDLVLETFNAHEAQLILAMPLSWMRREDSWMWNFTKHGNYTVKSGYYRAPVMARTHDGPSTSSTLFGGNQLWSLNIPEKVHLLIWNAYQNVIPTKDNLHKKHVDVDLECPLCGVERESIFHCFISCSLARAVWLGCPLNLRVSELPVDDFANFFDTTASVLRKEQLELEYRIAVLSRGRGAAVVQKLSETRWHPLDSGFIKLNVDEAISVQNSVFGMGALARNHAGEWAHSLTFRRIVVESDCATIVSAITSETLKMNSSLGLILLNCKALLASFESCRVQHVCRVGNAAAHELAQRALSAEADEFWVDAIPATIMSIVNGKESLCNDGEQYEGVSESVSSTDDSPADGDLQESHEVVPVIKTEILKSSNDISHWNKGSKMLLMLFPFYL</sequence>
<reference evidence="3 4" key="1">
    <citation type="journal article" date="2021" name="Commun. Biol.">
        <title>The genome of Shorea leprosula (Dipterocarpaceae) highlights the ecological relevance of drought in aseasonal tropical rainforests.</title>
        <authorList>
            <person name="Ng K.K.S."/>
            <person name="Kobayashi M.J."/>
            <person name="Fawcett J.A."/>
            <person name="Hatakeyama M."/>
            <person name="Paape T."/>
            <person name="Ng C.H."/>
            <person name="Ang C.C."/>
            <person name="Tnah L.H."/>
            <person name="Lee C.T."/>
            <person name="Nishiyama T."/>
            <person name="Sese J."/>
            <person name="O'Brien M.J."/>
            <person name="Copetti D."/>
            <person name="Mohd Noor M.I."/>
            <person name="Ong R.C."/>
            <person name="Putra M."/>
            <person name="Sireger I.Z."/>
            <person name="Indrioko S."/>
            <person name="Kosugi Y."/>
            <person name="Izuno A."/>
            <person name="Isagi Y."/>
            <person name="Lee S.L."/>
            <person name="Shimizu K.K."/>
        </authorList>
    </citation>
    <scope>NUCLEOTIDE SEQUENCE [LARGE SCALE GENOMIC DNA]</scope>
    <source>
        <strain evidence="3">214</strain>
    </source>
</reference>
<evidence type="ECO:0000259" key="1">
    <source>
        <dbReference type="Pfam" id="PF13456"/>
    </source>
</evidence>
<comment type="caution">
    <text evidence="3">The sequence shown here is derived from an EMBL/GenBank/DDBJ whole genome shotgun (WGS) entry which is preliminary data.</text>
</comment>
<evidence type="ECO:0008006" key="5">
    <source>
        <dbReference type="Google" id="ProtNLM"/>
    </source>
</evidence>
<dbReference type="InterPro" id="IPR053151">
    <property type="entry name" value="RNase_H-like"/>
</dbReference>
<dbReference type="Gene3D" id="3.30.420.10">
    <property type="entry name" value="Ribonuclease H-like superfamily/Ribonuclease H"/>
    <property type="match status" value="1"/>
</dbReference>
<dbReference type="Pfam" id="PF13966">
    <property type="entry name" value="zf-RVT"/>
    <property type="match status" value="1"/>
</dbReference>
<evidence type="ECO:0000313" key="4">
    <source>
        <dbReference type="Proteomes" id="UP001054252"/>
    </source>
</evidence>
<accession>A0AAV5LC49</accession>
<dbReference type="InterPro" id="IPR012337">
    <property type="entry name" value="RNaseH-like_sf"/>
</dbReference>
<dbReference type="AlphaFoldDB" id="A0AAV5LC49"/>
<evidence type="ECO:0000259" key="2">
    <source>
        <dbReference type="Pfam" id="PF13966"/>
    </source>
</evidence>
<dbReference type="InterPro" id="IPR002156">
    <property type="entry name" value="RNaseH_domain"/>
</dbReference>
<dbReference type="CDD" id="cd06222">
    <property type="entry name" value="RNase_H_like"/>
    <property type="match status" value="1"/>
</dbReference>
<evidence type="ECO:0000313" key="3">
    <source>
        <dbReference type="EMBL" id="GKV34825.1"/>
    </source>
</evidence>
<dbReference type="PANTHER" id="PTHR47723:SF21">
    <property type="entry name" value="POLYNUCLEOTIDYL TRANSFERASE, RIBONUCLEASE H-LIKE SUPERFAMILY PROTEIN"/>
    <property type="match status" value="1"/>
</dbReference>